<comment type="caution">
    <text evidence="2">The sequence shown here is derived from an EMBL/GenBank/DDBJ whole genome shotgun (WGS) entry which is preliminary data.</text>
</comment>
<dbReference type="EMBL" id="BAAAOA010000005">
    <property type="protein sequence ID" value="GAA1747310.1"/>
    <property type="molecule type" value="Genomic_DNA"/>
</dbReference>
<sequence length="305" mass="33867">MERTPMAELSWLPEPLHPVAYRIGRADELGYQLGLESFQWSRSKPLARTRRRENGTEQLVVTGIRPVPPRISMMFSEAVNHLRAAIDNVVFHLAGQTEEGPLNVKREKAVAFPIYGDEGKYEEWCKTTRRRVPQLTPGAQLGDRIRSLQPFASAGRAIASVEPRVAYLNGMEVHREHPLLLLQEYSNTDKHRALRVAVHRSLETVRGDNPAGDARPMRTIEVGDVLPSTRIGTPVFAEHSPFVAIERPGIEDVVVNPGHRGAPHREPAATAGPGRHGRTQPSAPQGSRLRLRAPTHPAGDRSWAP</sequence>
<evidence type="ECO:0000313" key="3">
    <source>
        <dbReference type="Proteomes" id="UP001501204"/>
    </source>
</evidence>
<evidence type="ECO:0000313" key="2">
    <source>
        <dbReference type="EMBL" id="GAA1747310.1"/>
    </source>
</evidence>
<proteinExistence type="predicted"/>
<name>A0ABP4W4Z3_9MICC</name>
<evidence type="ECO:0000256" key="1">
    <source>
        <dbReference type="SAM" id="MobiDB-lite"/>
    </source>
</evidence>
<keyword evidence="3" id="KW-1185">Reference proteome</keyword>
<gene>
    <name evidence="2" type="ORF">GCM10009767_02560</name>
</gene>
<reference evidence="3" key="1">
    <citation type="journal article" date="2019" name="Int. J. Syst. Evol. Microbiol.">
        <title>The Global Catalogue of Microorganisms (GCM) 10K type strain sequencing project: providing services to taxonomists for standard genome sequencing and annotation.</title>
        <authorList>
            <consortium name="The Broad Institute Genomics Platform"/>
            <consortium name="The Broad Institute Genome Sequencing Center for Infectious Disease"/>
            <person name="Wu L."/>
            <person name="Ma J."/>
        </authorList>
    </citation>
    <scope>NUCLEOTIDE SEQUENCE [LARGE SCALE GENOMIC DNA]</scope>
    <source>
        <strain evidence="3">JCM 14735</strain>
    </source>
</reference>
<accession>A0ABP4W4Z3</accession>
<organism evidence="2 3">
    <name type="scientific">Kocuria aegyptia</name>
    <dbReference type="NCBI Taxonomy" id="330943"/>
    <lineage>
        <taxon>Bacteria</taxon>
        <taxon>Bacillati</taxon>
        <taxon>Actinomycetota</taxon>
        <taxon>Actinomycetes</taxon>
        <taxon>Micrococcales</taxon>
        <taxon>Micrococcaceae</taxon>
        <taxon>Kocuria</taxon>
    </lineage>
</organism>
<protein>
    <submittedName>
        <fullName evidence="2">Uncharacterized protein</fullName>
    </submittedName>
</protein>
<dbReference type="Proteomes" id="UP001501204">
    <property type="component" value="Unassembled WGS sequence"/>
</dbReference>
<feature type="region of interest" description="Disordered" evidence="1">
    <location>
        <begin position="254"/>
        <end position="305"/>
    </location>
</feature>